<sequence>MSLHRRHRVAAFAFPGMSPFELGCVIEVFGLPRPEIDRPWYDMVVCGESRAPMRVLGGMSIVAEHGLEVFAEADTLVVTAVPDVLGAVPEALVGALRAAYNRGARLVSICSGAFALAAAGLLDGREATTHWRYARILQQRYPLVRVNPDVLYLDDGRVLTSAGSAAGLDLSLHIVRSDHGSAVANSVARRLVLPPHREGGQAQFIEAAVPEIGEHDGVAAAMAWALDHLAEPITLEELARRAHLSTRSFLRHFGRRAGTSPVRWLIAQRVAASLPLLEGSTLPVEEIAGAVGFDSAVTFRHHFGRAMHTSPSGYRRAFRPAD</sequence>
<dbReference type="Pfam" id="PF12833">
    <property type="entry name" value="HTH_18"/>
    <property type="match status" value="1"/>
</dbReference>
<dbReference type="AlphaFoldDB" id="A0A841BNX1"/>
<reference evidence="4 5" key="1">
    <citation type="submission" date="2020-08" db="EMBL/GenBank/DDBJ databases">
        <title>Sequencing the genomes of 1000 actinobacteria strains.</title>
        <authorList>
            <person name="Klenk H.-P."/>
        </authorList>
    </citation>
    <scope>NUCLEOTIDE SEQUENCE [LARGE SCALE GENOMIC DNA]</scope>
    <source>
        <strain evidence="4 5">DSM 45362</strain>
    </source>
</reference>
<dbReference type="PANTHER" id="PTHR43130">
    <property type="entry name" value="ARAC-FAMILY TRANSCRIPTIONAL REGULATOR"/>
    <property type="match status" value="1"/>
</dbReference>
<dbReference type="InterPro" id="IPR009057">
    <property type="entry name" value="Homeodomain-like_sf"/>
</dbReference>
<dbReference type="Gene3D" id="3.40.50.880">
    <property type="match status" value="1"/>
</dbReference>
<dbReference type="InterPro" id="IPR018060">
    <property type="entry name" value="HTH_AraC"/>
</dbReference>
<feature type="domain" description="HTH araC/xylS-type" evidence="3">
    <location>
        <begin position="219"/>
        <end position="317"/>
    </location>
</feature>
<dbReference type="SMART" id="SM00342">
    <property type="entry name" value="HTH_ARAC"/>
    <property type="match status" value="1"/>
</dbReference>
<dbReference type="CDD" id="cd03137">
    <property type="entry name" value="GATase1_AraC_1"/>
    <property type="match status" value="1"/>
</dbReference>
<evidence type="ECO:0000259" key="3">
    <source>
        <dbReference type="PROSITE" id="PS01124"/>
    </source>
</evidence>
<dbReference type="InterPro" id="IPR052158">
    <property type="entry name" value="INH-QAR"/>
</dbReference>
<dbReference type="PROSITE" id="PS01124">
    <property type="entry name" value="HTH_ARAC_FAMILY_2"/>
    <property type="match status" value="1"/>
</dbReference>
<dbReference type="Proteomes" id="UP000587527">
    <property type="component" value="Unassembled WGS sequence"/>
</dbReference>
<dbReference type="RefSeq" id="WP_184835481.1">
    <property type="nucleotide sequence ID" value="NZ_JACHMN010000002.1"/>
</dbReference>
<keyword evidence="1" id="KW-0805">Transcription regulation</keyword>
<dbReference type="GO" id="GO:0043565">
    <property type="term" value="F:sequence-specific DNA binding"/>
    <property type="evidence" value="ECO:0007669"/>
    <property type="project" value="InterPro"/>
</dbReference>
<dbReference type="PANTHER" id="PTHR43130:SF3">
    <property type="entry name" value="HTH-TYPE TRANSCRIPTIONAL REGULATOR RV1931C"/>
    <property type="match status" value="1"/>
</dbReference>
<dbReference type="InterPro" id="IPR002818">
    <property type="entry name" value="DJ-1/PfpI"/>
</dbReference>
<comment type="caution">
    <text evidence="4">The sequence shown here is derived from an EMBL/GenBank/DDBJ whole genome shotgun (WGS) entry which is preliminary data.</text>
</comment>
<dbReference type="SUPFAM" id="SSF46689">
    <property type="entry name" value="Homeodomain-like"/>
    <property type="match status" value="2"/>
</dbReference>
<dbReference type="SUPFAM" id="SSF52317">
    <property type="entry name" value="Class I glutamine amidotransferase-like"/>
    <property type="match status" value="1"/>
</dbReference>
<gene>
    <name evidence="4" type="ORF">F4553_002467</name>
</gene>
<dbReference type="EMBL" id="JACHMN010000002">
    <property type="protein sequence ID" value="MBB5869088.1"/>
    <property type="molecule type" value="Genomic_DNA"/>
</dbReference>
<dbReference type="Pfam" id="PF01965">
    <property type="entry name" value="DJ-1_PfpI"/>
    <property type="match status" value="1"/>
</dbReference>
<evidence type="ECO:0000313" key="5">
    <source>
        <dbReference type="Proteomes" id="UP000587527"/>
    </source>
</evidence>
<dbReference type="Gene3D" id="1.10.10.60">
    <property type="entry name" value="Homeodomain-like"/>
    <property type="match status" value="1"/>
</dbReference>
<accession>A0A841BNX1</accession>
<name>A0A841BNX1_9ACTN</name>
<dbReference type="GO" id="GO:0003700">
    <property type="term" value="F:DNA-binding transcription factor activity"/>
    <property type="evidence" value="ECO:0007669"/>
    <property type="project" value="InterPro"/>
</dbReference>
<evidence type="ECO:0000256" key="2">
    <source>
        <dbReference type="ARBA" id="ARBA00023163"/>
    </source>
</evidence>
<keyword evidence="5" id="KW-1185">Reference proteome</keyword>
<evidence type="ECO:0000256" key="1">
    <source>
        <dbReference type="ARBA" id="ARBA00023015"/>
    </source>
</evidence>
<protein>
    <submittedName>
        <fullName evidence="4">AraC family transcriptional activator FtrA</fullName>
    </submittedName>
</protein>
<proteinExistence type="predicted"/>
<dbReference type="InterPro" id="IPR029062">
    <property type="entry name" value="Class_I_gatase-like"/>
</dbReference>
<evidence type="ECO:0000313" key="4">
    <source>
        <dbReference type="EMBL" id="MBB5869088.1"/>
    </source>
</evidence>
<keyword evidence="2" id="KW-0804">Transcription</keyword>
<organism evidence="4 5">
    <name type="scientific">Allocatelliglobosispora scoriae</name>
    <dbReference type="NCBI Taxonomy" id="643052"/>
    <lineage>
        <taxon>Bacteria</taxon>
        <taxon>Bacillati</taxon>
        <taxon>Actinomycetota</taxon>
        <taxon>Actinomycetes</taxon>
        <taxon>Micromonosporales</taxon>
        <taxon>Micromonosporaceae</taxon>
        <taxon>Allocatelliglobosispora</taxon>
    </lineage>
</organism>